<comment type="caution">
    <text evidence="7">The sequence shown here is derived from an EMBL/GenBank/DDBJ whole genome shotgun (WGS) entry which is preliminary data.</text>
</comment>
<dbReference type="PANTHER" id="PTHR42973">
    <property type="entry name" value="BINDING OXIDOREDUCTASE, PUTATIVE (AFU_ORTHOLOGUE AFUA_1G17690)-RELATED"/>
    <property type="match status" value="1"/>
</dbReference>
<dbReference type="InterPro" id="IPR016169">
    <property type="entry name" value="FAD-bd_PCMH_sub2"/>
</dbReference>
<name>A0A4V1XBB3_9PEZI</name>
<evidence type="ECO:0000256" key="1">
    <source>
        <dbReference type="ARBA" id="ARBA00001974"/>
    </source>
</evidence>
<evidence type="ECO:0000256" key="4">
    <source>
        <dbReference type="ARBA" id="ARBA00022827"/>
    </source>
</evidence>
<keyword evidence="5" id="KW-0560">Oxidoreductase</keyword>
<feature type="domain" description="FAD-binding PCMH-type" evidence="6">
    <location>
        <begin position="1"/>
        <end position="85"/>
    </location>
</feature>
<organism evidence="7 8">
    <name type="scientific">Monosporascus ibericus</name>
    <dbReference type="NCBI Taxonomy" id="155417"/>
    <lineage>
        <taxon>Eukaryota</taxon>
        <taxon>Fungi</taxon>
        <taxon>Dikarya</taxon>
        <taxon>Ascomycota</taxon>
        <taxon>Pezizomycotina</taxon>
        <taxon>Sordariomycetes</taxon>
        <taxon>Xylariomycetidae</taxon>
        <taxon>Xylariales</taxon>
        <taxon>Xylariales incertae sedis</taxon>
        <taxon>Monosporascus</taxon>
    </lineage>
</organism>
<dbReference type="SUPFAM" id="SSF56176">
    <property type="entry name" value="FAD-binding/transporter-associated domain-like"/>
    <property type="match status" value="1"/>
</dbReference>
<dbReference type="Gene3D" id="3.30.465.10">
    <property type="match status" value="1"/>
</dbReference>
<evidence type="ECO:0000256" key="5">
    <source>
        <dbReference type="ARBA" id="ARBA00023002"/>
    </source>
</evidence>
<dbReference type="GO" id="GO:0071949">
    <property type="term" value="F:FAD binding"/>
    <property type="evidence" value="ECO:0007669"/>
    <property type="project" value="InterPro"/>
</dbReference>
<keyword evidence="3" id="KW-0285">Flavoprotein</keyword>
<proteinExistence type="inferred from homology"/>
<dbReference type="InterPro" id="IPR050416">
    <property type="entry name" value="FAD-linked_Oxidoreductase"/>
</dbReference>
<reference evidence="7 8" key="1">
    <citation type="submission" date="2018-06" db="EMBL/GenBank/DDBJ databases">
        <title>Complete Genomes of Monosporascus.</title>
        <authorList>
            <person name="Robinson A.J."/>
            <person name="Natvig D.O."/>
        </authorList>
    </citation>
    <scope>NUCLEOTIDE SEQUENCE [LARGE SCALE GENOMIC DNA]</scope>
    <source>
        <strain evidence="7 8">CBS 110550</strain>
    </source>
</reference>
<keyword evidence="4" id="KW-0274">FAD</keyword>
<evidence type="ECO:0000256" key="3">
    <source>
        <dbReference type="ARBA" id="ARBA00022630"/>
    </source>
</evidence>
<dbReference type="Proteomes" id="UP000293360">
    <property type="component" value="Unassembled WGS sequence"/>
</dbReference>
<dbReference type="Gene3D" id="3.40.462.20">
    <property type="match status" value="1"/>
</dbReference>
<sequence length="374" mass="40487">MTLLVAGGYTVGAYGGWFTGGGHSALASKYGLGADQALSINVVTADGRFVTADMNQNTDLFYALRGGGGSTYGVVTSLVVKAHTSIQVLASTLAFSVGGSNPSVNDIEAFWRGFDLYHAFGTTIVDNGGTAYSYVRRSGSSGFTFTTDIEVPGMSEQELFAFVQPLYDDLNAIGVRVSNPRPTQAANWAATSQGVGGTPRNSRFASRLFPRANFEDEALCVATQQALRESVEAGYLFHGIHMQPTEDVAGYPGNNAVNPAFRTTIMHADLFEFVSLRGLSPPEFNEAHERLDEQMQKWRAVSPDSGAYFNEADVQEPNWQQAFFGSNYERLLEIKRDRDPWGVFYAATTVGSEEWVVVTEDGLPTQNGPLCRAG</sequence>
<dbReference type="PROSITE" id="PS51387">
    <property type="entry name" value="FAD_PCMH"/>
    <property type="match status" value="1"/>
</dbReference>
<dbReference type="InterPro" id="IPR036318">
    <property type="entry name" value="FAD-bd_PCMH-like_sf"/>
</dbReference>
<keyword evidence="8" id="KW-1185">Reference proteome</keyword>
<dbReference type="GO" id="GO:0016491">
    <property type="term" value="F:oxidoreductase activity"/>
    <property type="evidence" value="ECO:0007669"/>
    <property type="project" value="UniProtKB-KW"/>
</dbReference>
<dbReference type="Pfam" id="PF08031">
    <property type="entry name" value="BBE"/>
    <property type="match status" value="1"/>
</dbReference>
<protein>
    <recommendedName>
        <fullName evidence="6">FAD-binding PCMH-type domain-containing protein</fullName>
    </recommendedName>
</protein>
<comment type="similarity">
    <text evidence="2">Belongs to the oxygen-dependent FAD-linked oxidoreductase family.</text>
</comment>
<dbReference type="InterPro" id="IPR012951">
    <property type="entry name" value="BBE"/>
</dbReference>
<dbReference type="EMBL" id="QJNU01000163">
    <property type="protein sequence ID" value="RYP05649.1"/>
    <property type="molecule type" value="Genomic_DNA"/>
</dbReference>
<gene>
    <name evidence="7" type="ORF">DL764_003658</name>
</gene>
<comment type="cofactor">
    <cofactor evidence="1">
        <name>FAD</name>
        <dbReference type="ChEBI" id="CHEBI:57692"/>
    </cofactor>
</comment>
<evidence type="ECO:0000256" key="2">
    <source>
        <dbReference type="ARBA" id="ARBA00005466"/>
    </source>
</evidence>
<evidence type="ECO:0000313" key="7">
    <source>
        <dbReference type="EMBL" id="RYP05649.1"/>
    </source>
</evidence>
<dbReference type="AlphaFoldDB" id="A0A4V1XBB3"/>
<accession>A0A4V1XBB3</accession>
<dbReference type="PANTHER" id="PTHR42973:SF39">
    <property type="entry name" value="FAD-BINDING PCMH-TYPE DOMAIN-CONTAINING PROTEIN"/>
    <property type="match status" value="1"/>
</dbReference>
<evidence type="ECO:0000313" key="8">
    <source>
        <dbReference type="Proteomes" id="UP000293360"/>
    </source>
</evidence>
<dbReference type="STRING" id="155417.A0A4V1XBB3"/>
<dbReference type="InterPro" id="IPR016166">
    <property type="entry name" value="FAD-bd_PCMH"/>
</dbReference>
<dbReference type="OrthoDB" id="9983560at2759"/>
<evidence type="ECO:0000259" key="6">
    <source>
        <dbReference type="PROSITE" id="PS51387"/>
    </source>
</evidence>